<dbReference type="OrthoDB" id="5377981at2"/>
<proteinExistence type="predicted"/>
<dbReference type="EMBL" id="LVYV01000002">
    <property type="protein sequence ID" value="KZD24666.1"/>
    <property type="molecule type" value="Genomic_DNA"/>
</dbReference>
<dbReference type="RefSeq" id="WP_068730497.1">
    <property type="nucleotide sequence ID" value="NZ_LVYV01000002.1"/>
</dbReference>
<evidence type="ECO:0000259" key="1">
    <source>
        <dbReference type="Pfam" id="PF00144"/>
    </source>
</evidence>
<dbReference type="Gene3D" id="2.40.128.600">
    <property type="match status" value="1"/>
</dbReference>
<dbReference type="SUPFAM" id="SSF56601">
    <property type="entry name" value="beta-lactamase/transpeptidase-like"/>
    <property type="match status" value="1"/>
</dbReference>
<dbReference type="InterPro" id="IPR001466">
    <property type="entry name" value="Beta-lactam-related"/>
</dbReference>
<evidence type="ECO:0008006" key="5">
    <source>
        <dbReference type="Google" id="ProtNLM"/>
    </source>
</evidence>
<dbReference type="PANTHER" id="PTHR46825">
    <property type="entry name" value="D-ALANYL-D-ALANINE-CARBOXYPEPTIDASE/ENDOPEPTIDASE AMPH"/>
    <property type="match status" value="1"/>
</dbReference>
<dbReference type="STRING" id="943830.A4A58_20115"/>
<dbReference type="Proteomes" id="UP000076574">
    <property type="component" value="Unassembled WGS sequence"/>
</dbReference>
<evidence type="ECO:0000313" key="4">
    <source>
        <dbReference type="Proteomes" id="UP000076574"/>
    </source>
</evidence>
<dbReference type="InterPro" id="IPR012338">
    <property type="entry name" value="Beta-lactam/transpept-like"/>
</dbReference>
<dbReference type="Gene3D" id="3.40.710.10">
    <property type="entry name" value="DD-peptidase/beta-lactamase superfamily"/>
    <property type="match status" value="1"/>
</dbReference>
<dbReference type="Pfam" id="PF11954">
    <property type="entry name" value="DUF3471"/>
    <property type="match status" value="1"/>
</dbReference>
<protein>
    <recommendedName>
        <fullName evidence="5">Serine hydrolase</fullName>
    </recommendedName>
</protein>
<feature type="domain" description="Beta-lactamase-related" evidence="1">
    <location>
        <begin position="19"/>
        <end position="335"/>
    </location>
</feature>
<name>A0A164AE26_9BRAD</name>
<keyword evidence="4" id="KW-1185">Reference proteome</keyword>
<dbReference type="InterPro" id="IPR021860">
    <property type="entry name" value="Peptidase_S12_Pab87-rel_C"/>
</dbReference>
<dbReference type="PANTHER" id="PTHR46825:SF15">
    <property type="entry name" value="BETA-LACTAMASE-RELATED DOMAIN-CONTAINING PROTEIN"/>
    <property type="match status" value="1"/>
</dbReference>
<feature type="domain" description="Peptidase S12 Pab87-related C-terminal" evidence="2">
    <location>
        <begin position="389"/>
        <end position="488"/>
    </location>
</feature>
<dbReference type="Pfam" id="PF00144">
    <property type="entry name" value="Beta-lactamase"/>
    <property type="match status" value="1"/>
</dbReference>
<comment type="caution">
    <text evidence="3">The sequence shown here is derived from an EMBL/GenBank/DDBJ whole genome shotgun (WGS) entry which is preliminary data.</text>
</comment>
<dbReference type="InterPro" id="IPR050491">
    <property type="entry name" value="AmpC-like"/>
</dbReference>
<reference evidence="3 4" key="1">
    <citation type="submission" date="2016-03" db="EMBL/GenBank/DDBJ databases">
        <title>Microsymbionts genomes from the relict species Vavilovia formosa (Stev.) Fed.</title>
        <authorList>
            <person name="Kopat V."/>
            <person name="Chirak E."/>
            <person name="Kimeklis A."/>
            <person name="Andronov E."/>
        </authorList>
    </citation>
    <scope>NUCLEOTIDE SEQUENCE [LARGE SCALE GENOMIC DNA]</scope>
    <source>
        <strain evidence="3 4">Vaf07</strain>
    </source>
</reference>
<dbReference type="AlphaFoldDB" id="A0A164AE26"/>
<evidence type="ECO:0000259" key="2">
    <source>
        <dbReference type="Pfam" id="PF11954"/>
    </source>
</evidence>
<accession>A0A164AE26</accession>
<evidence type="ECO:0000313" key="3">
    <source>
        <dbReference type="EMBL" id="KZD24666.1"/>
    </source>
</evidence>
<gene>
    <name evidence="3" type="ORF">A4A58_20115</name>
</gene>
<organism evidence="3 4">
    <name type="scientific">Tardiphaga robiniae</name>
    <dbReference type="NCBI Taxonomy" id="943830"/>
    <lineage>
        <taxon>Bacteria</taxon>
        <taxon>Pseudomonadati</taxon>
        <taxon>Pseudomonadota</taxon>
        <taxon>Alphaproteobacteria</taxon>
        <taxon>Hyphomicrobiales</taxon>
        <taxon>Nitrobacteraceae</taxon>
        <taxon>Tardiphaga</taxon>
    </lineage>
</organism>
<sequence length="495" mass="54686">MASEPVAGSQSVAAFIPEFEHLVVEVMKEWKVPGLAVAIVQDLEVAFIGTYGLRDIEAGLKVTTDTQFQSMSVSKSFAATGLALLVDERRMDWKKPVREYIPEFRLYDAVASDRVTVRDLLCHHSGLPRHDWIWLPGDLSPAQMLAALRYLEPSADIRSAFQYSNLGYLIASMVAERVSGRTWAEFTRSLTDKLDMKVTFTVEELAAATDAAVPYGMMGDTCQRTKLWPISVPAAGGMSTSITSFANWLRFHLGQGAFEGQRLLSSGLIQELQKPRVHVGATGFAEYSDVHYGFGFRSHWYRGERVVWHGGGFTGTNALMMMLPDRGVGVAVLVNNGMTPILAPHILANYVFDRVCGKEPVPCFGRFREQRRKFVTQYEAWLQAGKAAPTPATEPHRALADYAGNYKHPGYGRMTITHAEGKLHWAFRGMSEPLAHRDSDTFELPEAPESPSGLLPSRLSLSFSTGEDGNIASVAVPLDPLVKDIAFTRVAAEHF</sequence>